<feature type="compositionally biased region" description="Basic and acidic residues" evidence="1">
    <location>
        <begin position="1"/>
        <end position="11"/>
    </location>
</feature>
<feature type="compositionally biased region" description="Acidic residues" evidence="1">
    <location>
        <begin position="323"/>
        <end position="344"/>
    </location>
</feature>
<proteinExistence type="predicted"/>
<feature type="compositionally biased region" description="Basic residues" evidence="1">
    <location>
        <begin position="34"/>
        <end position="45"/>
    </location>
</feature>
<feature type="compositionally biased region" description="Acidic residues" evidence="1">
    <location>
        <begin position="411"/>
        <end position="441"/>
    </location>
</feature>
<feature type="region of interest" description="Disordered" evidence="1">
    <location>
        <begin position="201"/>
        <end position="227"/>
    </location>
</feature>
<accession>A0AAD3CFI1</accession>
<feature type="compositionally biased region" description="Basic and acidic residues" evidence="1">
    <location>
        <begin position="359"/>
        <end position="371"/>
    </location>
</feature>
<dbReference type="AlphaFoldDB" id="A0AAD3CFI1"/>
<feature type="compositionally biased region" description="Acidic residues" evidence="1">
    <location>
        <begin position="372"/>
        <end position="383"/>
    </location>
</feature>
<feature type="region of interest" description="Disordered" evidence="1">
    <location>
        <begin position="241"/>
        <end position="576"/>
    </location>
</feature>
<feature type="compositionally biased region" description="Low complexity" evidence="1">
    <location>
        <begin position="509"/>
        <end position="519"/>
    </location>
</feature>
<dbReference type="EMBL" id="BLLK01000020">
    <property type="protein sequence ID" value="GFH45162.1"/>
    <property type="molecule type" value="Genomic_DNA"/>
</dbReference>
<feature type="compositionally biased region" description="Polar residues" evidence="1">
    <location>
        <begin position="246"/>
        <end position="258"/>
    </location>
</feature>
<evidence type="ECO:0000256" key="1">
    <source>
        <dbReference type="SAM" id="MobiDB-lite"/>
    </source>
</evidence>
<comment type="caution">
    <text evidence="2">The sequence shown here is derived from an EMBL/GenBank/DDBJ whole genome shotgun (WGS) entry which is preliminary data.</text>
</comment>
<organism evidence="2 3">
    <name type="scientific">Chaetoceros tenuissimus</name>
    <dbReference type="NCBI Taxonomy" id="426638"/>
    <lineage>
        <taxon>Eukaryota</taxon>
        <taxon>Sar</taxon>
        <taxon>Stramenopiles</taxon>
        <taxon>Ochrophyta</taxon>
        <taxon>Bacillariophyta</taxon>
        <taxon>Coscinodiscophyceae</taxon>
        <taxon>Chaetocerotophycidae</taxon>
        <taxon>Chaetocerotales</taxon>
        <taxon>Chaetocerotaceae</taxon>
        <taxon>Chaetoceros</taxon>
    </lineage>
</organism>
<keyword evidence="3" id="KW-1185">Reference proteome</keyword>
<gene>
    <name evidence="2" type="ORF">CTEN210_01636</name>
</gene>
<reference evidence="2 3" key="1">
    <citation type="journal article" date="2021" name="Sci. Rep.">
        <title>The genome of the diatom Chaetoceros tenuissimus carries an ancient integrated fragment of an extant virus.</title>
        <authorList>
            <person name="Hongo Y."/>
            <person name="Kimura K."/>
            <person name="Takaki Y."/>
            <person name="Yoshida Y."/>
            <person name="Baba S."/>
            <person name="Kobayashi G."/>
            <person name="Nagasaki K."/>
            <person name="Hano T."/>
            <person name="Tomaru Y."/>
        </authorList>
    </citation>
    <scope>NUCLEOTIDE SEQUENCE [LARGE SCALE GENOMIC DNA]</scope>
    <source>
        <strain evidence="2 3">NIES-3715</strain>
    </source>
</reference>
<evidence type="ECO:0000313" key="2">
    <source>
        <dbReference type="EMBL" id="GFH45162.1"/>
    </source>
</evidence>
<feature type="compositionally biased region" description="Acidic residues" evidence="1">
    <location>
        <begin position="566"/>
        <end position="576"/>
    </location>
</feature>
<evidence type="ECO:0000313" key="3">
    <source>
        <dbReference type="Proteomes" id="UP001054902"/>
    </source>
</evidence>
<feature type="compositionally biased region" description="Polar residues" evidence="1">
    <location>
        <begin position="349"/>
        <end position="358"/>
    </location>
</feature>
<feature type="compositionally biased region" description="Acidic residues" evidence="1">
    <location>
        <begin position="271"/>
        <end position="292"/>
    </location>
</feature>
<feature type="compositionally biased region" description="Basic and acidic residues" evidence="1">
    <location>
        <begin position="201"/>
        <end position="212"/>
    </location>
</feature>
<sequence>MAKASKSDAKSKSKIAVSIKTHKKATSTGTKSLAGKKAKAQKPKPKLPQGLPLSSDPAPINSISSKRLTPGNILQKCSGSDIKITKNCDAKPNLAIGRGRFLFILPGLLSLKQPTQEADKTLSGSTLFTMGKIFGLDTKTPTMKIDLPSGAQMILKGKKISTTSRYLVLTCKTSGNIQCKNMFQEMVMFESCTLQGDVSEKKRASEEKEQPKFNHYGGSDRALDGGREVRGIKKKSKAKALVRGDSITSDVNQSQSQETDLEQSQTSISIEDSDDQDIENGVIELEEDSDDSDAVKFKLDSPVVPRSKSSRRSTSKKVNYSQESEEEESSNDNSDNDSVDDIEDDHGIQSRTNNTTTKDPSERKKGSRVDIELDSDSDSEVEEIVASPIKPRQRSSRRSSASKAINYSQESESDDDIVSDNSEEEIDDNNNEDDSSDFEIEQDPKPKQKRAPAKKVAKDTDVKTSKRATKTNNTKTPRKTPSKAKTSPNESSGSTKKNKDESTTKKKSASAVKNTSSAVKKGKDADIGAVELSATKRSGPLSPSFRKRRKGSTPKKSPSRSLDVTLGDDEDFAFIE</sequence>
<feature type="region of interest" description="Disordered" evidence="1">
    <location>
        <begin position="1"/>
        <end position="66"/>
    </location>
</feature>
<protein>
    <submittedName>
        <fullName evidence="2">Uncharacterized protein</fullName>
    </submittedName>
</protein>
<dbReference type="Proteomes" id="UP001054902">
    <property type="component" value="Unassembled WGS sequence"/>
</dbReference>
<name>A0AAD3CFI1_9STRA</name>
<feature type="compositionally biased region" description="Polar residues" evidence="1">
    <location>
        <begin position="484"/>
        <end position="493"/>
    </location>
</feature>